<reference evidence="1 2" key="1">
    <citation type="submission" date="2016-10" db="EMBL/GenBank/DDBJ databases">
        <authorList>
            <person name="de Groot N.N."/>
        </authorList>
    </citation>
    <scope>NUCLEOTIDE SEQUENCE [LARGE SCALE GENOMIC DNA]</scope>
    <source>
        <strain evidence="1 2">DSM 21039</strain>
    </source>
</reference>
<organism evidence="1 2">
    <name type="scientific">Chitinophaga rupis</name>
    <dbReference type="NCBI Taxonomy" id="573321"/>
    <lineage>
        <taxon>Bacteria</taxon>
        <taxon>Pseudomonadati</taxon>
        <taxon>Bacteroidota</taxon>
        <taxon>Chitinophagia</taxon>
        <taxon>Chitinophagales</taxon>
        <taxon>Chitinophagaceae</taxon>
        <taxon>Chitinophaga</taxon>
    </lineage>
</organism>
<accession>A0A1H7JYT0</accession>
<proteinExistence type="predicted"/>
<evidence type="ECO:0000313" key="1">
    <source>
        <dbReference type="EMBL" id="SEK79743.1"/>
    </source>
</evidence>
<gene>
    <name evidence="1" type="ORF">SAMN04488505_101906</name>
</gene>
<name>A0A1H7JYT0_9BACT</name>
<dbReference type="AlphaFoldDB" id="A0A1H7JYT0"/>
<dbReference type="STRING" id="573321.SAMN04488505_101906"/>
<dbReference type="EMBL" id="FOBB01000001">
    <property type="protein sequence ID" value="SEK79743.1"/>
    <property type="molecule type" value="Genomic_DNA"/>
</dbReference>
<evidence type="ECO:0000313" key="2">
    <source>
        <dbReference type="Proteomes" id="UP000198984"/>
    </source>
</evidence>
<sequence>MAVLLLAATRAGAQSLRLPAPGTDTVKRAPLPAYMLTPATSVAPGAYYQQHFGVFCKQEWLLEKQMRVPVKLRLGTYQYTQKLEGKP</sequence>
<dbReference type="Proteomes" id="UP000198984">
    <property type="component" value="Unassembled WGS sequence"/>
</dbReference>
<keyword evidence="2" id="KW-1185">Reference proteome</keyword>
<protein>
    <submittedName>
        <fullName evidence="1">Uncharacterized protein</fullName>
    </submittedName>
</protein>